<protein>
    <submittedName>
        <fullName evidence="2">Diguanylate cyclase phosphodiesterase domain-containing protein</fullName>
    </submittedName>
</protein>
<dbReference type="Pfam" id="PF00563">
    <property type="entry name" value="EAL"/>
    <property type="match status" value="1"/>
</dbReference>
<dbReference type="GeneID" id="98307989"/>
<dbReference type="PATRIC" id="fig|1423801.4.peg.565"/>
<evidence type="ECO:0000313" key="2">
    <source>
        <dbReference type="EMBL" id="KRL98748.1"/>
    </source>
</evidence>
<dbReference type="STRING" id="1423801.FD50_GL000556"/>
<proteinExistence type="predicted"/>
<dbReference type="PROSITE" id="PS50883">
    <property type="entry name" value="EAL"/>
    <property type="match status" value="1"/>
</dbReference>
<evidence type="ECO:0000313" key="3">
    <source>
        <dbReference type="Proteomes" id="UP000051166"/>
    </source>
</evidence>
<accession>A0A0R1UZH4</accession>
<dbReference type="RefSeq" id="WP_056960700.1">
    <property type="nucleotide sequence ID" value="NZ_AZFQ01000036.1"/>
</dbReference>
<dbReference type="OrthoDB" id="8731447at2"/>
<dbReference type="GO" id="GO:0071111">
    <property type="term" value="F:cyclic-guanylate-specific phosphodiesterase activity"/>
    <property type="evidence" value="ECO:0007669"/>
    <property type="project" value="InterPro"/>
</dbReference>
<sequence>MYRFYIQPQKNMFTNSLIGYEMLIRKYNNNKWQLPQDFTSVPIVKQIELLKQIGTVLLLKIDSISFNLNQNQFVDETMAQALIETQKHIYPLTLVVELTEDAGVPRINLDTVKKYAQRFLEFGIELSIDDVSTGENVYQRIEPLLPCAAEIKFPLQNLRKENRLAEIPGQLLFWRKVARTYHLRLIVEGIESTADDELLNELGLPLRQGFFYEKPHLLRLPGDPKL</sequence>
<dbReference type="PANTHER" id="PTHR33121:SF70">
    <property type="entry name" value="SIGNALING PROTEIN YKOW"/>
    <property type="match status" value="1"/>
</dbReference>
<dbReference type="InterPro" id="IPR001633">
    <property type="entry name" value="EAL_dom"/>
</dbReference>
<gene>
    <name evidence="2" type="ORF">FD50_GL000556</name>
</gene>
<organism evidence="2 3">
    <name type="scientific">Liquorilactobacillus satsumensis DSM 16230 = JCM 12392</name>
    <dbReference type="NCBI Taxonomy" id="1423801"/>
    <lineage>
        <taxon>Bacteria</taxon>
        <taxon>Bacillati</taxon>
        <taxon>Bacillota</taxon>
        <taxon>Bacilli</taxon>
        <taxon>Lactobacillales</taxon>
        <taxon>Lactobacillaceae</taxon>
        <taxon>Liquorilactobacillus</taxon>
    </lineage>
</organism>
<dbReference type="Gene3D" id="3.20.20.450">
    <property type="entry name" value="EAL domain"/>
    <property type="match status" value="1"/>
</dbReference>
<dbReference type="PANTHER" id="PTHR33121">
    <property type="entry name" value="CYCLIC DI-GMP PHOSPHODIESTERASE PDEF"/>
    <property type="match status" value="1"/>
</dbReference>
<dbReference type="SUPFAM" id="SSF141868">
    <property type="entry name" value="EAL domain-like"/>
    <property type="match status" value="1"/>
</dbReference>
<keyword evidence="3" id="KW-1185">Reference proteome</keyword>
<dbReference type="SMART" id="SM00052">
    <property type="entry name" value="EAL"/>
    <property type="match status" value="1"/>
</dbReference>
<comment type="caution">
    <text evidence="2">The sequence shown here is derived from an EMBL/GenBank/DDBJ whole genome shotgun (WGS) entry which is preliminary data.</text>
</comment>
<name>A0A0R1UZH4_9LACO</name>
<evidence type="ECO:0000259" key="1">
    <source>
        <dbReference type="PROSITE" id="PS50883"/>
    </source>
</evidence>
<dbReference type="InterPro" id="IPR050706">
    <property type="entry name" value="Cyclic-di-GMP_PDE-like"/>
</dbReference>
<feature type="domain" description="EAL" evidence="1">
    <location>
        <begin position="1"/>
        <end position="226"/>
    </location>
</feature>
<reference evidence="2 3" key="1">
    <citation type="journal article" date="2015" name="Genome Announc.">
        <title>Expanding the biotechnology potential of lactobacilli through comparative genomics of 213 strains and associated genera.</title>
        <authorList>
            <person name="Sun Z."/>
            <person name="Harris H.M."/>
            <person name="McCann A."/>
            <person name="Guo C."/>
            <person name="Argimon S."/>
            <person name="Zhang W."/>
            <person name="Yang X."/>
            <person name="Jeffery I.B."/>
            <person name="Cooney J.C."/>
            <person name="Kagawa T.F."/>
            <person name="Liu W."/>
            <person name="Song Y."/>
            <person name="Salvetti E."/>
            <person name="Wrobel A."/>
            <person name="Rasinkangas P."/>
            <person name="Parkhill J."/>
            <person name="Rea M.C."/>
            <person name="O'Sullivan O."/>
            <person name="Ritari J."/>
            <person name="Douillard F.P."/>
            <person name="Paul Ross R."/>
            <person name="Yang R."/>
            <person name="Briner A.E."/>
            <person name="Felis G.E."/>
            <person name="de Vos W.M."/>
            <person name="Barrangou R."/>
            <person name="Klaenhammer T.R."/>
            <person name="Caufield P.W."/>
            <person name="Cui Y."/>
            <person name="Zhang H."/>
            <person name="O'Toole P.W."/>
        </authorList>
    </citation>
    <scope>NUCLEOTIDE SEQUENCE [LARGE SCALE GENOMIC DNA]</scope>
    <source>
        <strain evidence="2 3">DSM 16230</strain>
    </source>
</reference>
<dbReference type="EMBL" id="AZFQ01000036">
    <property type="protein sequence ID" value="KRL98748.1"/>
    <property type="molecule type" value="Genomic_DNA"/>
</dbReference>
<dbReference type="Proteomes" id="UP000051166">
    <property type="component" value="Unassembled WGS sequence"/>
</dbReference>
<dbReference type="InterPro" id="IPR035919">
    <property type="entry name" value="EAL_sf"/>
</dbReference>
<dbReference type="AlphaFoldDB" id="A0A0R1UZH4"/>